<gene>
    <name evidence="4" type="ORF">F8O04_13140</name>
</gene>
<dbReference type="Pfam" id="PF08327">
    <property type="entry name" value="AHSA1"/>
    <property type="match status" value="1"/>
</dbReference>
<dbReference type="AlphaFoldDB" id="A0A6H9WGG9"/>
<dbReference type="Gene3D" id="3.30.530.20">
    <property type="match status" value="1"/>
</dbReference>
<feature type="region of interest" description="Disordered" evidence="2">
    <location>
        <begin position="1"/>
        <end position="35"/>
    </location>
</feature>
<evidence type="ECO:0000256" key="2">
    <source>
        <dbReference type="SAM" id="MobiDB-lite"/>
    </source>
</evidence>
<dbReference type="OrthoDB" id="8117292at2"/>
<protein>
    <submittedName>
        <fullName evidence="4">Polyketide cyclase</fullName>
    </submittedName>
</protein>
<accession>A0A6H9WGG9</accession>
<proteinExistence type="inferred from homology"/>
<name>A0A6H9WGG9_9MICO</name>
<evidence type="ECO:0000256" key="1">
    <source>
        <dbReference type="ARBA" id="ARBA00006817"/>
    </source>
</evidence>
<feature type="domain" description="Activator of Hsp90 ATPase homologue 1/2-like C-terminal" evidence="3">
    <location>
        <begin position="68"/>
        <end position="179"/>
    </location>
</feature>
<comment type="caution">
    <text evidence="4">The sequence shown here is derived from an EMBL/GenBank/DDBJ whole genome shotgun (WGS) entry which is preliminary data.</text>
</comment>
<dbReference type="SUPFAM" id="SSF55961">
    <property type="entry name" value="Bet v1-like"/>
    <property type="match status" value="1"/>
</dbReference>
<organism evidence="4 5">
    <name type="scientific">Pseudoclavibacter endophyticus</name>
    <dbReference type="NCBI Taxonomy" id="1778590"/>
    <lineage>
        <taxon>Bacteria</taxon>
        <taxon>Bacillati</taxon>
        <taxon>Actinomycetota</taxon>
        <taxon>Actinomycetes</taxon>
        <taxon>Micrococcales</taxon>
        <taxon>Microbacteriaceae</taxon>
        <taxon>Pseudoclavibacter</taxon>
    </lineage>
</organism>
<dbReference type="EMBL" id="WBJY01000004">
    <property type="protein sequence ID" value="KAB1646691.1"/>
    <property type="molecule type" value="Genomic_DNA"/>
</dbReference>
<dbReference type="Proteomes" id="UP000431744">
    <property type="component" value="Unassembled WGS sequence"/>
</dbReference>
<evidence type="ECO:0000313" key="4">
    <source>
        <dbReference type="EMBL" id="KAB1646691.1"/>
    </source>
</evidence>
<comment type="similarity">
    <text evidence="1">Belongs to the AHA1 family.</text>
</comment>
<dbReference type="InterPro" id="IPR023393">
    <property type="entry name" value="START-like_dom_sf"/>
</dbReference>
<dbReference type="InterPro" id="IPR013538">
    <property type="entry name" value="ASHA1/2-like_C"/>
</dbReference>
<dbReference type="RefSeq" id="WP_158029857.1">
    <property type="nucleotide sequence ID" value="NZ_BMHG01000002.1"/>
</dbReference>
<keyword evidence="5" id="KW-1185">Reference proteome</keyword>
<sequence length="240" mass="25309">MTVPGSNDTRQDAAETETGPVEATDAPGTPDPLGECDSIERRVFVTAARPGATGPNVAVRLTHRFPVQVTELWDALTRADRLAQWFAPVSGELRLGGHFQVEGNAGGSIETCTPLEGFAVTWEFGDGASIVTVGIAESEGGTRLTLEHDGEVPEDFWREFGPGATGVGWDLAFFGLRQHLTTGADAPPETTEWATSDEGLAFVAASSGRWADASIAAGTEPSDARAARDRTTAFYVGEAE</sequence>
<evidence type="ECO:0000313" key="5">
    <source>
        <dbReference type="Proteomes" id="UP000431744"/>
    </source>
</evidence>
<reference evidence="4 5" key="1">
    <citation type="submission" date="2019-09" db="EMBL/GenBank/DDBJ databases">
        <title>Phylogeny of genus Pseudoclavibacter and closely related genus.</title>
        <authorList>
            <person name="Li Y."/>
        </authorList>
    </citation>
    <scope>NUCLEOTIDE SEQUENCE [LARGE SCALE GENOMIC DNA]</scope>
    <source>
        <strain evidence="4 5">EGI 60007</strain>
    </source>
</reference>
<evidence type="ECO:0000259" key="3">
    <source>
        <dbReference type="Pfam" id="PF08327"/>
    </source>
</evidence>